<evidence type="ECO:0000256" key="3">
    <source>
        <dbReference type="ARBA" id="ARBA00022691"/>
    </source>
</evidence>
<dbReference type="EMBL" id="AUZY01005423">
    <property type="protein sequence ID" value="EQD59120.1"/>
    <property type="molecule type" value="Genomic_DNA"/>
</dbReference>
<dbReference type="Gene3D" id="2.40.10.240">
    <property type="entry name" value="QueA-like"/>
    <property type="match status" value="1"/>
</dbReference>
<dbReference type="GO" id="GO:0051075">
    <property type="term" value="F:S-adenosylmethionine:tRNA ribosyltransferase-isomerase activity"/>
    <property type="evidence" value="ECO:0007669"/>
    <property type="project" value="TreeGrafter"/>
</dbReference>
<proteinExistence type="predicted"/>
<dbReference type="Pfam" id="PF02547">
    <property type="entry name" value="Queuosine_synth"/>
    <property type="match status" value="1"/>
</dbReference>
<dbReference type="PANTHER" id="PTHR30307:SF0">
    <property type="entry name" value="S-ADENOSYLMETHIONINE:TRNA RIBOSYLTRANSFERASE-ISOMERASE"/>
    <property type="match status" value="1"/>
</dbReference>
<dbReference type="PANTHER" id="PTHR30307">
    <property type="entry name" value="S-ADENOSYLMETHIONINE:TRNA RIBOSYLTRANSFERASE-ISOMERASE"/>
    <property type="match status" value="1"/>
</dbReference>
<evidence type="ECO:0000313" key="5">
    <source>
        <dbReference type="EMBL" id="EQD59120.1"/>
    </source>
</evidence>
<keyword evidence="4" id="KW-0671">Queuosine biosynthesis</keyword>
<organism evidence="5">
    <name type="scientific">mine drainage metagenome</name>
    <dbReference type="NCBI Taxonomy" id="410659"/>
    <lineage>
        <taxon>unclassified sequences</taxon>
        <taxon>metagenomes</taxon>
        <taxon>ecological metagenomes</taxon>
    </lineage>
</organism>
<evidence type="ECO:0000256" key="1">
    <source>
        <dbReference type="ARBA" id="ARBA00022490"/>
    </source>
</evidence>
<evidence type="ECO:0000256" key="4">
    <source>
        <dbReference type="ARBA" id="ARBA00022785"/>
    </source>
</evidence>
<dbReference type="InterPro" id="IPR036100">
    <property type="entry name" value="QueA_sf"/>
</dbReference>
<name>T1BYV1_9ZZZZ</name>
<dbReference type="SUPFAM" id="SSF111337">
    <property type="entry name" value="QueA-like"/>
    <property type="match status" value="1"/>
</dbReference>
<dbReference type="InterPro" id="IPR003699">
    <property type="entry name" value="QueA"/>
</dbReference>
<dbReference type="InterPro" id="IPR042119">
    <property type="entry name" value="QueA_dom2"/>
</dbReference>
<dbReference type="GO" id="GO:0008616">
    <property type="term" value="P:tRNA queuosine(34) biosynthetic process"/>
    <property type="evidence" value="ECO:0007669"/>
    <property type="project" value="UniProtKB-KW"/>
</dbReference>
<reference evidence="5" key="2">
    <citation type="journal article" date="2014" name="ISME J.">
        <title>Microbial stratification in low pH oxic and suboxic macroscopic growths along an acid mine drainage.</title>
        <authorList>
            <person name="Mendez-Garcia C."/>
            <person name="Mesa V."/>
            <person name="Sprenger R.R."/>
            <person name="Richter M."/>
            <person name="Diez M.S."/>
            <person name="Solano J."/>
            <person name="Bargiela R."/>
            <person name="Golyshina O.V."/>
            <person name="Manteca A."/>
            <person name="Ramos J.L."/>
            <person name="Gallego J.R."/>
            <person name="Llorente I."/>
            <person name="Martins Dos Santos V.A."/>
            <person name="Jensen O.N."/>
            <person name="Pelaez A.I."/>
            <person name="Sanchez J."/>
            <person name="Ferrer M."/>
        </authorList>
    </citation>
    <scope>NUCLEOTIDE SEQUENCE</scope>
</reference>
<accession>T1BYV1</accession>
<protein>
    <submittedName>
        <fullName evidence="5">S-adenosylmethionine:tRNA ribosyltransferase-isomerase</fullName>
    </submittedName>
</protein>
<keyword evidence="5" id="KW-0413">Isomerase</keyword>
<feature type="non-terminal residue" evidence="5">
    <location>
        <position position="222"/>
    </location>
</feature>
<gene>
    <name evidence="5" type="ORF">B1B_08337</name>
</gene>
<sequence>MAALKKSDFHYPLPADLIAQAPLPERSASRMLTLDVAGAAWRDEHVRDLPAQLRAGDLLVFNDTRVLPARLFARKDTGGAVEILIERITGSHEVRAQLGVSKNPKPGISLTLADGSRVRVLGREGEFFLLRFEVDEALEHLLQRLGQIPLPPYITRAPDASDTERYQTVFARHVGAVAAPTAGLHFDAPLLDALRARGVRFGYVTLHVGAGTFQPLRSERVE</sequence>
<dbReference type="InterPro" id="IPR042118">
    <property type="entry name" value="QueA_dom1"/>
</dbReference>
<keyword evidence="3" id="KW-0949">S-adenosyl-L-methionine</keyword>
<dbReference type="AlphaFoldDB" id="T1BYV1"/>
<dbReference type="Gene3D" id="3.40.1780.10">
    <property type="entry name" value="QueA-like"/>
    <property type="match status" value="1"/>
</dbReference>
<keyword evidence="2 5" id="KW-0808">Transferase</keyword>
<comment type="caution">
    <text evidence="5">The sequence shown here is derived from an EMBL/GenBank/DDBJ whole genome shotgun (WGS) entry which is preliminary data.</text>
</comment>
<reference evidence="5" key="1">
    <citation type="submission" date="2013-08" db="EMBL/GenBank/DDBJ databases">
        <authorList>
            <person name="Mendez C."/>
            <person name="Richter M."/>
            <person name="Ferrer M."/>
            <person name="Sanchez J."/>
        </authorList>
    </citation>
    <scope>NUCLEOTIDE SEQUENCE</scope>
</reference>
<keyword evidence="1" id="KW-0963">Cytoplasm</keyword>
<evidence type="ECO:0000256" key="2">
    <source>
        <dbReference type="ARBA" id="ARBA00022679"/>
    </source>
</evidence>